<dbReference type="InterPro" id="IPR015424">
    <property type="entry name" value="PyrdxlP-dep_Trfase"/>
</dbReference>
<keyword evidence="2" id="KW-0808">Transferase</keyword>
<name>A0A0D7BI98_9AGAR</name>
<dbReference type="OrthoDB" id="10264306at2759"/>
<dbReference type="InterPro" id="IPR015421">
    <property type="entry name" value="PyrdxlP-dep_Trfase_major"/>
</dbReference>
<accession>A0A0D7BI98</accession>
<dbReference type="Proteomes" id="UP000054007">
    <property type="component" value="Unassembled WGS sequence"/>
</dbReference>
<evidence type="ECO:0000259" key="1">
    <source>
        <dbReference type="Pfam" id="PF00266"/>
    </source>
</evidence>
<reference evidence="2 3" key="1">
    <citation type="journal article" date="2015" name="Fungal Genet. Biol.">
        <title>Evolution of novel wood decay mechanisms in Agaricales revealed by the genome sequences of Fistulina hepatica and Cylindrobasidium torrendii.</title>
        <authorList>
            <person name="Floudas D."/>
            <person name="Held B.W."/>
            <person name="Riley R."/>
            <person name="Nagy L.G."/>
            <person name="Koehler G."/>
            <person name="Ransdell A.S."/>
            <person name="Younus H."/>
            <person name="Chow J."/>
            <person name="Chiniquy J."/>
            <person name="Lipzen A."/>
            <person name="Tritt A."/>
            <person name="Sun H."/>
            <person name="Haridas S."/>
            <person name="LaButti K."/>
            <person name="Ohm R.A."/>
            <person name="Kues U."/>
            <person name="Blanchette R.A."/>
            <person name="Grigoriev I.V."/>
            <person name="Minto R.E."/>
            <person name="Hibbett D.S."/>
        </authorList>
    </citation>
    <scope>NUCLEOTIDE SEQUENCE [LARGE SCALE GENOMIC DNA]</scope>
    <source>
        <strain evidence="2 3">FP15055 ss-10</strain>
    </source>
</reference>
<dbReference type="AlphaFoldDB" id="A0A0D7BI98"/>
<dbReference type="STRING" id="1314674.A0A0D7BI98"/>
<organism evidence="2 3">
    <name type="scientific">Cylindrobasidium torrendii FP15055 ss-10</name>
    <dbReference type="NCBI Taxonomy" id="1314674"/>
    <lineage>
        <taxon>Eukaryota</taxon>
        <taxon>Fungi</taxon>
        <taxon>Dikarya</taxon>
        <taxon>Basidiomycota</taxon>
        <taxon>Agaricomycotina</taxon>
        <taxon>Agaricomycetes</taxon>
        <taxon>Agaricomycetidae</taxon>
        <taxon>Agaricales</taxon>
        <taxon>Marasmiineae</taxon>
        <taxon>Physalacriaceae</taxon>
        <taxon>Cylindrobasidium</taxon>
    </lineage>
</organism>
<dbReference type="SUPFAM" id="SSF53383">
    <property type="entry name" value="PLP-dependent transferases"/>
    <property type="match status" value="1"/>
</dbReference>
<keyword evidence="3" id="KW-1185">Reference proteome</keyword>
<dbReference type="InterPro" id="IPR000192">
    <property type="entry name" value="Aminotrans_V_dom"/>
</dbReference>
<dbReference type="GO" id="GO:0043545">
    <property type="term" value="P:molybdopterin cofactor metabolic process"/>
    <property type="evidence" value="ECO:0007669"/>
    <property type="project" value="TreeGrafter"/>
</dbReference>
<gene>
    <name evidence="2" type="ORF">CYLTODRAFT_372044</name>
</gene>
<dbReference type="PANTHER" id="PTHR14237">
    <property type="entry name" value="MOLYBDOPTERIN COFACTOR SULFURASE MOSC"/>
    <property type="match status" value="1"/>
</dbReference>
<dbReference type="InterPro" id="IPR015422">
    <property type="entry name" value="PyrdxlP-dep_Trfase_small"/>
</dbReference>
<evidence type="ECO:0000313" key="3">
    <source>
        <dbReference type="Proteomes" id="UP000054007"/>
    </source>
</evidence>
<evidence type="ECO:0000313" key="2">
    <source>
        <dbReference type="EMBL" id="KIY69799.1"/>
    </source>
</evidence>
<dbReference type="Gene3D" id="3.40.640.10">
    <property type="entry name" value="Type I PLP-dependent aspartate aminotransferase-like (Major domain)"/>
    <property type="match status" value="1"/>
</dbReference>
<dbReference type="Gene3D" id="3.90.1150.10">
    <property type="entry name" value="Aspartate Aminotransferase, domain 1"/>
    <property type="match status" value="1"/>
</dbReference>
<proteinExistence type="predicted"/>
<sequence length="472" mass="51491">MTWLLDGLRETDYTRLLKTKEVYVDYMGGCLYPEHLVHLHAGFLSSSVLGNTHSASNSSMLSLAHAKEARNMVLSFFRAPADEYTVVFTANASAAMKLVGEAFPFTGASSYVLCADSHNSLHGIRQYAAERGARVIYIPATPQGGVDFDDSEAILRKSALVSGSSTSSLFALTGQSNITNSKLPLSLLTVASSLGYSTLLDAAALAPTSYISLEDIRPDAMAVSFYKMFGYPTGVGALVVKKSFLRRLQRPWFAGGTVSIVQVPGSVVTRSYELHEQFEDGTINYLSLPAIVDGLRMLSAYMPFLPLRLSALTHYAITNLKSIVHDGSGRSVVRILSRHSSKRLHFVGEQADTGSIISAIFLGPDGEMLPNSFVEYAASVYNISLRTGCMCNPGGATALLNLQEDMDKLYSGITLHELERCVGHELGVVRISLGLASNFWDVWSVVKFVEKLASGSTRTDLWERWLETHKTR</sequence>
<dbReference type="GO" id="GO:0008265">
    <property type="term" value="F:molybdenum cofactor sulfurtransferase activity"/>
    <property type="evidence" value="ECO:0007669"/>
    <property type="project" value="TreeGrafter"/>
</dbReference>
<dbReference type="EMBL" id="KN880478">
    <property type="protein sequence ID" value="KIY69799.1"/>
    <property type="molecule type" value="Genomic_DNA"/>
</dbReference>
<dbReference type="PANTHER" id="PTHR14237:SF80">
    <property type="entry name" value="MOLYBDENUM COFACTOR SULFURASE"/>
    <property type="match status" value="1"/>
</dbReference>
<feature type="domain" description="Aminotransferase class V" evidence="1">
    <location>
        <begin position="22"/>
        <end position="322"/>
    </location>
</feature>
<protein>
    <submittedName>
        <fullName evidence="2">PLP-dependent transferase</fullName>
    </submittedName>
</protein>
<dbReference type="Pfam" id="PF00266">
    <property type="entry name" value="Aminotran_5"/>
    <property type="match status" value="1"/>
</dbReference>